<accession>A0A419RTY2</accession>
<proteinExistence type="predicted"/>
<evidence type="ECO:0000313" key="1">
    <source>
        <dbReference type="EMBL" id="RJY09247.1"/>
    </source>
</evidence>
<evidence type="ECO:0000313" key="2">
    <source>
        <dbReference type="Proteomes" id="UP000285232"/>
    </source>
</evidence>
<sequence length="174" mass="18264">MALAALALASPAAAQEAQWQMGPVFEGFGPWTRVEGVERFPAETQLAHSFDVAERAEDGRNRGIESAARFVNMHAAYGVDPANMRVAVVVHGGAVLDLLSDEALAARDGEPGMNPSGDMVRAMLAGGVRFVVCGQSAAGQGVAREDLIPGVEMALSAMTAHAQLQREGYTVNPF</sequence>
<keyword evidence="2" id="KW-1185">Reference proteome</keyword>
<dbReference type="Gene3D" id="3.40.1260.10">
    <property type="entry name" value="DsrEFH-like"/>
    <property type="match status" value="1"/>
</dbReference>
<reference evidence="1 2" key="1">
    <citation type="journal article" date="2017" name="Int. J. Syst. Evol. Microbiol.">
        <title>Erythrobacter aquimixticola sp. nov., isolated from the junction between the ocean and a freshwater spring.</title>
        <authorList>
            <person name="Park S."/>
            <person name="Jung Y.T."/>
            <person name="Choi S.J."/>
            <person name="Yoon J.H."/>
        </authorList>
    </citation>
    <scope>NUCLEOTIDE SEQUENCE [LARGE SCALE GENOMIC DNA]</scope>
    <source>
        <strain evidence="1 2">JSSK-14</strain>
    </source>
</reference>
<dbReference type="AlphaFoldDB" id="A0A419RTY2"/>
<name>A0A419RTY2_9SPHN</name>
<dbReference type="Pfam" id="PF02635">
    <property type="entry name" value="DsrE"/>
    <property type="match status" value="1"/>
</dbReference>
<dbReference type="PANTHER" id="PTHR37691">
    <property type="entry name" value="BLR3518 PROTEIN"/>
    <property type="match status" value="1"/>
</dbReference>
<dbReference type="PANTHER" id="PTHR37691:SF1">
    <property type="entry name" value="BLR3518 PROTEIN"/>
    <property type="match status" value="1"/>
</dbReference>
<gene>
    <name evidence="1" type="ORF">D6201_07650</name>
</gene>
<dbReference type="OrthoDB" id="7206705at2"/>
<dbReference type="InterPro" id="IPR003787">
    <property type="entry name" value="Sulphur_relay_DsrE/F-like"/>
</dbReference>
<dbReference type="InterPro" id="IPR027396">
    <property type="entry name" value="DsrEFH-like"/>
</dbReference>
<comment type="caution">
    <text evidence="1">The sequence shown here is derived from an EMBL/GenBank/DDBJ whole genome shotgun (WGS) entry which is preliminary data.</text>
</comment>
<dbReference type="Proteomes" id="UP000285232">
    <property type="component" value="Unassembled WGS sequence"/>
</dbReference>
<dbReference type="SUPFAM" id="SSF75169">
    <property type="entry name" value="DsrEFH-like"/>
    <property type="match status" value="1"/>
</dbReference>
<protein>
    <submittedName>
        <fullName evidence="1">Uncharacterized protein</fullName>
    </submittedName>
</protein>
<organism evidence="1 2">
    <name type="scientific">Aurantiacibacter aquimixticola</name>
    <dbReference type="NCBI Taxonomy" id="1958945"/>
    <lineage>
        <taxon>Bacteria</taxon>
        <taxon>Pseudomonadati</taxon>
        <taxon>Pseudomonadota</taxon>
        <taxon>Alphaproteobacteria</taxon>
        <taxon>Sphingomonadales</taxon>
        <taxon>Erythrobacteraceae</taxon>
        <taxon>Aurantiacibacter</taxon>
    </lineage>
</organism>
<dbReference type="EMBL" id="RAHX01000001">
    <property type="protein sequence ID" value="RJY09247.1"/>
    <property type="molecule type" value="Genomic_DNA"/>
</dbReference>